<keyword evidence="1" id="KW-0677">Repeat</keyword>
<dbReference type="Pfam" id="PF00514">
    <property type="entry name" value="Arm"/>
    <property type="match status" value="1"/>
</dbReference>
<dbReference type="AlphaFoldDB" id="A0A2P2J3B5"/>
<evidence type="ECO:0000256" key="1">
    <source>
        <dbReference type="ARBA" id="ARBA00022737"/>
    </source>
</evidence>
<dbReference type="InterPro" id="IPR000225">
    <property type="entry name" value="Armadillo"/>
</dbReference>
<dbReference type="PANTHER" id="PTHR46700:SF1">
    <property type="entry name" value="ARM REPEAT SUPERFAMILY PROTEIN"/>
    <property type="match status" value="1"/>
</dbReference>
<evidence type="ECO:0000313" key="3">
    <source>
        <dbReference type="EMBL" id="MBW87963.1"/>
    </source>
</evidence>
<accession>A0A2P2J3B5</accession>
<dbReference type="InterPro" id="IPR016024">
    <property type="entry name" value="ARM-type_fold"/>
</dbReference>
<organism evidence="3">
    <name type="scientific">Rhizophora mucronata</name>
    <name type="common">Asiatic mangrove</name>
    <dbReference type="NCBI Taxonomy" id="61149"/>
    <lineage>
        <taxon>Eukaryota</taxon>
        <taxon>Viridiplantae</taxon>
        <taxon>Streptophyta</taxon>
        <taxon>Embryophyta</taxon>
        <taxon>Tracheophyta</taxon>
        <taxon>Spermatophyta</taxon>
        <taxon>Magnoliopsida</taxon>
        <taxon>eudicotyledons</taxon>
        <taxon>Gunneridae</taxon>
        <taxon>Pentapetalae</taxon>
        <taxon>rosids</taxon>
        <taxon>fabids</taxon>
        <taxon>Malpighiales</taxon>
        <taxon>Rhizophoraceae</taxon>
        <taxon>Rhizophora</taxon>
    </lineage>
</organism>
<evidence type="ECO:0000256" key="2">
    <source>
        <dbReference type="SAM" id="MobiDB-lite"/>
    </source>
</evidence>
<dbReference type="PANTHER" id="PTHR46700">
    <property type="entry name" value="ARM REPEAT SUPERFAMILY PROTEIN"/>
    <property type="match status" value="1"/>
</dbReference>
<feature type="region of interest" description="Disordered" evidence="2">
    <location>
        <begin position="1"/>
        <end position="22"/>
    </location>
</feature>
<proteinExistence type="predicted"/>
<reference evidence="3" key="1">
    <citation type="submission" date="2018-02" db="EMBL/GenBank/DDBJ databases">
        <title>Rhizophora mucronata_Transcriptome.</title>
        <authorList>
            <person name="Meera S.P."/>
            <person name="Sreeshan A."/>
            <person name="Augustine A."/>
        </authorList>
    </citation>
    <scope>NUCLEOTIDE SEQUENCE</scope>
    <source>
        <tissue evidence="3">Leaf</tissue>
    </source>
</reference>
<feature type="compositionally biased region" description="Acidic residues" evidence="2">
    <location>
        <begin position="1"/>
        <end position="12"/>
    </location>
</feature>
<dbReference type="InterPro" id="IPR011989">
    <property type="entry name" value="ARM-like"/>
</dbReference>
<name>A0A2P2J3B5_RHIMU</name>
<protein>
    <submittedName>
        <fullName evidence="3">Armadillo/beta-catenin repeat family protein</fullName>
    </submittedName>
</protein>
<dbReference type="Gene3D" id="1.25.10.10">
    <property type="entry name" value="Leucine-rich Repeat Variant"/>
    <property type="match status" value="1"/>
</dbReference>
<dbReference type="EMBL" id="GGEC01007480">
    <property type="protein sequence ID" value="MBW87963.1"/>
    <property type="molecule type" value="Transcribed_RNA"/>
</dbReference>
<dbReference type="SUPFAM" id="SSF48371">
    <property type="entry name" value="ARM repeat"/>
    <property type="match status" value="1"/>
</dbReference>
<sequence>MGEDEEAEEEAENEKTAPLPATATAKVTVIGGRDREEEAWNLRKQIQIVELADKLSNGDLHAQIEAARGIRKLVRKSFSGKARSKFAAAGVIQPLVLMLLSPNVDAQEASLVALLNLAVRNERYPLFIAFKVQNRLFDCCFRFKLLKFYSVKMKGVDFGN</sequence>